<name>A0ABW3LE89_9BACL</name>
<accession>A0ABW3LE89</accession>
<feature type="transmembrane region" description="Helical" evidence="1">
    <location>
        <begin position="158"/>
        <end position="179"/>
    </location>
</feature>
<evidence type="ECO:0000313" key="3">
    <source>
        <dbReference type="Proteomes" id="UP001597109"/>
    </source>
</evidence>
<reference evidence="3" key="1">
    <citation type="journal article" date="2019" name="Int. J. Syst. Evol. Microbiol.">
        <title>The Global Catalogue of Microorganisms (GCM) 10K type strain sequencing project: providing services to taxonomists for standard genome sequencing and annotation.</title>
        <authorList>
            <consortium name="The Broad Institute Genomics Platform"/>
            <consortium name="The Broad Institute Genome Sequencing Center for Infectious Disease"/>
            <person name="Wu L."/>
            <person name="Ma J."/>
        </authorList>
    </citation>
    <scope>NUCLEOTIDE SEQUENCE [LARGE SCALE GENOMIC DNA]</scope>
    <source>
        <strain evidence="3">CCUG 56756</strain>
    </source>
</reference>
<feature type="transmembrane region" description="Helical" evidence="1">
    <location>
        <begin position="111"/>
        <end position="138"/>
    </location>
</feature>
<comment type="caution">
    <text evidence="2">The sequence shown here is derived from an EMBL/GenBank/DDBJ whole genome shotgun (WGS) entry which is preliminary data.</text>
</comment>
<feature type="transmembrane region" description="Helical" evidence="1">
    <location>
        <begin position="71"/>
        <end position="99"/>
    </location>
</feature>
<gene>
    <name evidence="2" type="ORF">ACFQ1X_10370</name>
</gene>
<feature type="transmembrane region" description="Helical" evidence="1">
    <location>
        <begin position="33"/>
        <end position="51"/>
    </location>
</feature>
<protein>
    <recommendedName>
        <fullName evidence="4">Yip1 domain-containing protein</fullName>
    </recommendedName>
</protein>
<dbReference type="RefSeq" id="WP_379082442.1">
    <property type="nucleotide sequence ID" value="NZ_JBHTKI010000014.1"/>
</dbReference>
<keyword evidence="3" id="KW-1185">Reference proteome</keyword>
<feature type="transmembrane region" description="Helical" evidence="1">
    <location>
        <begin position="191"/>
        <end position="210"/>
    </location>
</feature>
<keyword evidence="1" id="KW-1133">Transmembrane helix</keyword>
<keyword evidence="1" id="KW-0812">Transmembrane</keyword>
<keyword evidence="1" id="KW-0472">Membrane</keyword>
<evidence type="ECO:0000313" key="2">
    <source>
        <dbReference type="EMBL" id="MFD1031833.1"/>
    </source>
</evidence>
<dbReference type="EMBL" id="JBHTKI010000014">
    <property type="protein sequence ID" value="MFD1031833.1"/>
    <property type="molecule type" value="Genomic_DNA"/>
</dbReference>
<sequence>MIFDFKFWHYFARQGELIHNLENSEMRHFNKRLGWLFALGVLLFAVREIWGMNTSTLTPYLIAGDFDTYTLARWISLAGTLIWAGIYLAFHTYGAAFLFSRILKIPWRAALVMQTYVTAILVIEKALLFLIFAVLGYTTFLSMFSFGPLAAMFFDHSFIILTFNQLTIFTSLIIAIQYRFLRNYVEFSPKLLLFGLIILHLLIAVAIGALDFVPVEDMLEGFTEGDVPGE</sequence>
<evidence type="ECO:0000256" key="1">
    <source>
        <dbReference type="SAM" id="Phobius"/>
    </source>
</evidence>
<dbReference type="Proteomes" id="UP001597109">
    <property type="component" value="Unassembled WGS sequence"/>
</dbReference>
<proteinExistence type="predicted"/>
<organism evidence="2 3">
    <name type="scientific">Metaplanococcus flavidus</name>
    <dbReference type="NCBI Taxonomy" id="569883"/>
    <lineage>
        <taxon>Bacteria</taxon>
        <taxon>Bacillati</taxon>
        <taxon>Bacillota</taxon>
        <taxon>Bacilli</taxon>
        <taxon>Bacillales</taxon>
        <taxon>Caryophanaceae</taxon>
        <taxon>Metaplanococcus</taxon>
    </lineage>
</organism>
<evidence type="ECO:0008006" key="4">
    <source>
        <dbReference type="Google" id="ProtNLM"/>
    </source>
</evidence>